<reference evidence="2" key="1">
    <citation type="journal article" date="2014" name="Front. Microbiol.">
        <title>High frequency of phylogenetically diverse reductive dehalogenase-homologous genes in deep subseafloor sedimentary metagenomes.</title>
        <authorList>
            <person name="Kawai M."/>
            <person name="Futagami T."/>
            <person name="Toyoda A."/>
            <person name="Takaki Y."/>
            <person name="Nishi S."/>
            <person name="Hori S."/>
            <person name="Arai W."/>
            <person name="Tsubouchi T."/>
            <person name="Morono Y."/>
            <person name="Uchiyama I."/>
            <person name="Ito T."/>
            <person name="Fujiyama A."/>
            <person name="Inagaki F."/>
            <person name="Takami H."/>
        </authorList>
    </citation>
    <scope>NUCLEOTIDE SEQUENCE</scope>
    <source>
        <strain evidence="2">Expedition CK06-06</strain>
    </source>
</reference>
<evidence type="ECO:0000313" key="2">
    <source>
        <dbReference type="EMBL" id="GAG29505.1"/>
    </source>
</evidence>
<comment type="caution">
    <text evidence="2">The sequence shown here is derived from an EMBL/GenBank/DDBJ whole genome shotgun (WGS) entry which is preliminary data.</text>
</comment>
<accession>X0WFS6</accession>
<dbReference type="AlphaFoldDB" id="X0WFS6"/>
<name>X0WFS6_9ZZZZ</name>
<proteinExistence type="predicted"/>
<protein>
    <recommendedName>
        <fullName evidence="1">RecG wedge domain-containing protein</fullName>
    </recommendedName>
</protein>
<sequence>MNFKLSNSVTSLPGIGPRYQNLLAQLKITTLRQLLFYFPSRWEDRRQTYTGRLIKTHYIPTRSK</sequence>
<feature type="domain" description="RecG wedge" evidence="1">
    <location>
        <begin position="14"/>
        <end position="48"/>
    </location>
</feature>
<dbReference type="Pfam" id="PF17191">
    <property type="entry name" value="RecG_wedge"/>
    <property type="match status" value="1"/>
</dbReference>
<dbReference type="SUPFAM" id="SSF50249">
    <property type="entry name" value="Nucleic acid-binding proteins"/>
    <property type="match status" value="1"/>
</dbReference>
<dbReference type="EMBL" id="BARS01046432">
    <property type="protein sequence ID" value="GAG29505.1"/>
    <property type="molecule type" value="Genomic_DNA"/>
</dbReference>
<dbReference type="InterPro" id="IPR012340">
    <property type="entry name" value="NA-bd_OB-fold"/>
</dbReference>
<organism evidence="2">
    <name type="scientific">marine sediment metagenome</name>
    <dbReference type="NCBI Taxonomy" id="412755"/>
    <lineage>
        <taxon>unclassified sequences</taxon>
        <taxon>metagenomes</taxon>
        <taxon>ecological metagenomes</taxon>
    </lineage>
</organism>
<dbReference type="InterPro" id="IPR033454">
    <property type="entry name" value="RecG_wedge"/>
</dbReference>
<feature type="non-terminal residue" evidence="2">
    <location>
        <position position="64"/>
    </location>
</feature>
<gene>
    <name evidence="2" type="ORF">S01H1_69898</name>
</gene>
<evidence type="ECO:0000259" key="1">
    <source>
        <dbReference type="Pfam" id="PF17191"/>
    </source>
</evidence>